<evidence type="ECO:0000313" key="5">
    <source>
        <dbReference type="EMBL" id="CAB4735360.1"/>
    </source>
</evidence>
<dbReference type="InterPro" id="IPR037171">
    <property type="entry name" value="NagB/RpiA_transferase-like"/>
</dbReference>
<dbReference type="EMBL" id="CAFAAV010000064">
    <property type="protein sequence ID" value="CAB4815634.1"/>
    <property type="molecule type" value="Genomic_DNA"/>
</dbReference>
<dbReference type="GO" id="GO:0035999">
    <property type="term" value="P:tetrahydrofolate interconversion"/>
    <property type="evidence" value="ECO:0007669"/>
    <property type="project" value="TreeGrafter"/>
</dbReference>
<keyword evidence="2" id="KW-0547">Nucleotide-binding</keyword>
<proteinExistence type="inferred from homology"/>
<dbReference type="EMBL" id="CAEZYF010000018">
    <property type="protein sequence ID" value="CAB4735360.1"/>
    <property type="molecule type" value="Genomic_DNA"/>
</dbReference>
<name>A0A6J6A5L9_9ZZZZ</name>
<comment type="similarity">
    <text evidence="1">Belongs to the 5-formyltetrahydrofolate cyclo-ligase family.</text>
</comment>
<evidence type="ECO:0000313" key="8">
    <source>
        <dbReference type="EMBL" id="CAB4942080.1"/>
    </source>
</evidence>
<dbReference type="GO" id="GO:0005524">
    <property type="term" value="F:ATP binding"/>
    <property type="evidence" value="ECO:0007669"/>
    <property type="project" value="UniProtKB-KW"/>
</dbReference>
<dbReference type="NCBIfam" id="TIGR02727">
    <property type="entry name" value="MTHFS_bact"/>
    <property type="match status" value="1"/>
</dbReference>
<keyword evidence="3" id="KW-0067">ATP-binding</keyword>
<dbReference type="Gene3D" id="3.40.50.10420">
    <property type="entry name" value="NagB/RpiA/CoA transferase-like"/>
    <property type="match status" value="1"/>
</dbReference>
<sequence>MCEPGPVGDADNADKTELRRRMRQVRDMVGDHLMRSVQLWAAVAALPEYRAATTVMAFVGCKGEPDTDPLFARLAAEGKRLVLPRVQDGEIVVCSGDDLRTNSRFGVSEPTGPALPVEIVDFVIVPGLAFTNDGARLGYGGGFYDRFLARLPGVPNAAVCFTEQLVDTLPVEPHDVRVQRVVSA</sequence>
<dbReference type="InterPro" id="IPR002698">
    <property type="entry name" value="FTHF_cligase"/>
</dbReference>
<dbReference type="Pfam" id="PF01812">
    <property type="entry name" value="5-FTHF_cyc-lig"/>
    <property type="match status" value="1"/>
</dbReference>
<reference evidence="4" key="1">
    <citation type="submission" date="2020-05" db="EMBL/GenBank/DDBJ databases">
        <authorList>
            <person name="Chiriac C."/>
            <person name="Salcher M."/>
            <person name="Ghai R."/>
            <person name="Kavagutti S V."/>
        </authorList>
    </citation>
    <scope>NUCLEOTIDE SEQUENCE</scope>
</reference>
<dbReference type="GO" id="GO:0009396">
    <property type="term" value="P:folic acid-containing compound biosynthetic process"/>
    <property type="evidence" value="ECO:0007669"/>
    <property type="project" value="TreeGrafter"/>
</dbReference>
<dbReference type="InterPro" id="IPR024185">
    <property type="entry name" value="FTHF_cligase-like_sf"/>
</dbReference>
<dbReference type="PIRSF" id="PIRSF006806">
    <property type="entry name" value="FTHF_cligase"/>
    <property type="match status" value="1"/>
</dbReference>
<accession>A0A6J6A5L9</accession>
<dbReference type="AlphaFoldDB" id="A0A6J6A5L9"/>
<protein>
    <submittedName>
        <fullName evidence="4">Unannotated protein</fullName>
    </submittedName>
</protein>
<dbReference type="GO" id="GO:0030272">
    <property type="term" value="F:5-formyltetrahydrofolate cyclo-ligase activity"/>
    <property type="evidence" value="ECO:0007669"/>
    <property type="project" value="TreeGrafter"/>
</dbReference>
<gene>
    <name evidence="5" type="ORF">UFOPK2656_02493</name>
    <name evidence="6" type="ORF">UFOPK3099_01044</name>
    <name evidence="7" type="ORF">UFOPK3267_00263</name>
    <name evidence="8" type="ORF">UFOPK3651_02244</name>
    <name evidence="9" type="ORF">UFOPK3931_01001</name>
    <name evidence="4" type="ORF">UFOPK4189_02408</name>
</gene>
<evidence type="ECO:0000313" key="7">
    <source>
        <dbReference type="EMBL" id="CAB4846553.1"/>
    </source>
</evidence>
<dbReference type="SUPFAM" id="SSF100950">
    <property type="entry name" value="NagB/RpiA/CoA transferase-like"/>
    <property type="match status" value="1"/>
</dbReference>
<evidence type="ECO:0000313" key="4">
    <source>
        <dbReference type="EMBL" id="CAB4364650.1"/>
    </source>
</evidence>
<dbReference type="EMBL" id="CAESGF010000016">
    <property type="protein sequence ID" value="CAB4364650.1"/>
    <property type="molecule type" value="Genomic_DNA"/>
</dbReference>
<organism evidence="4">
    <name type="scientific">freshwater metagenome</name>
    <dbReference type="NCBI Taxonomy" id="449393"/>
    <lineage>
        <taxon>unclassified sequences</taxon>
        <taxon>metagenomes</taxon>
        <taxon>ecological metagenomes</taxon>
    </lineage>
</organism>
<evidence type="ECO:0000256" key="1">
    <source>
        <dbReference type="ARBA" id="ARBA00010638"/>
    </source>
</evidence>
<dbReference type="EMBL" id="CAFBIY010000008">
    <property type="protein sequence ID" value="CAB4846553.1"/>
    <property type="molecule type" value="Genomic_DNA"/>
</dbReference>
<evidence type="ECO:0000256" key="2">
    <source>
        <dbReference type="ARBA" id="ARBA00022741"/>
    </source>
</evidence>
<dbReference type="EMBL" id="CAFBOL010000019">
    <property type="protein sequence ID" value="CAB4984114.1"/>
    <property type="molecule type" value="Genomic_DNA"/>
</dbReference>
<dbReference type="EMBL" id="CAFBMT010000013">
    <property type="protein sequence ID" value="CAB4942080.1"/>
    <property type="molecule type" value="Genomic_DNA"/>
</dbReference>
<evidence type="ECO:0000313" key="6">
    <source>
        <dbReference type="EMBL" id="CAB4815634.1"/>
    </source>
</evidence>
<evidence type="ECO:0000256" key="3">
    <source>
        <dbReference type="ARBA" id="ARBA00022840"/>
    </source>
</evidence>
<dbReference type="PANTHER" id="PTHR23407:SF1">
    <property type="entry name" value="5-FORMYLTETRAHYDROFOLATE CYCLO-LIGASE"/>
    <property type="match status" value="1"/>
</dbReference>
<dbReference type="PANTHER" id="PTHR23407">
    <property type="entry name" value="ATPASE INHIBITOR/5-FORMYLTETRAHYDROFOLATE CYCLO-LIGASE"/>
    <property type="match status" value="1"/>
</dbReference>
<evidence type="ECO:0000313" key="9">
    <source>
        <dbReference type="EMBL" id="CAB4984114.1"/>
    </source>
</evidence>